<dbReference type="EMBL" id="CAJVPT010042408">
    <property type="protein sequence ID" value="CAG8729993.1"/>
    <property type="molecule type" value="Genomic_DNA"/>
</dbReference>
<protein>
    <submittedName>
        <fullName evidence="1">2083_t:CDS:1</fullName>
    </submittedName>
</protein>
<evidence type="ECO:0000313" key="1">
    <source>
        <dbReference type="EMBL" id="CAG8729993.1"/>
    </source>
</evidence>
<keyword evidence="2" id="KW-1185">Reference proteome</keyword>
<name>A0ACA9PYJ0_9GLOM</name>
<proteinExistence type="predicted"/>
<organism evidence="1 2">
    <name type="scientific">Acaulospora colombiana</name>
    <dbReference type="NCBI Taxonomy" id="27376"/>
    <lineage>
        <taxon>Eukaryota</taxon>
        <taxon>Fungi</taxon>
        <taxon>Fungi incertae sedis</taxon>
        <taxon>Mucoromycota</taxon>
        <taxon>Glomeromycotina</taxon>
        <taxon>Glomeromycetes</taxon>
        <taxon>Diversisporales</taxon>
        <taxon>Acaulosporaceae</taxon>
        <taxon>Acaulospora</taxon>
    </lineage>
</organism>
<sequence length="107" mass="11611">VARGVFRRWGASLGTLDNLVKIKDAGVWMSATGQPLIGGSVKPESREQVLREPLIKGRTLDTTSASCQDPCQTFQCPAFAFVGIRTIQIPVDNSSTQGRPAFSAYRQ</sequence>
<evidence type="ECO:0000313" key="2">
    <source>
        <dbReference type="Proteomes" id="UP000789525"/>
    </source>
</evidence>
<dbReference type="Proteomes" id="UP000789525">
    <property type="component" value="Unassembled WGS sequence"/>
</dbReference>
<accession>A0ACA9PYJ0</accession>
<feature type="non-terminal residue" evidence="1">
    <location>
        <position position="1"/>
    </location>
</feature>
<gene>
    <name evidence="1" type="ORF">ACOLOM_LOCUS11577</name>
</gene>
<comment type="caution">
    <text evidence="1">The sequence shown here is derived from an EMBL/GenBank/DDBJ whole genome shotgun (WGS) entry which is preliminary data.</text>
</comment>
<reference evidence="1" key="1">
    <citation type="submission" date="2021-06" db="EMBL/GenBank/DDBJ databases">
        <authorList>
            <person name="Kallberg Y."/>
            <person name="Tangrot J."/>
            <person name="Rosling A."/>
        </authorList>
    </citation>
    <scope>NUCLEOTIDE SEQUENCE</scope>
    <source>
        <strain evidence="1">CL356</strain>
    </source>
</reference>